<evidence type="ECO:0000256" key="15">
    <source>
        <dbReference type="SAM" id="SignalP"/>
    </source>
</evidence>
<keyword evidence="6" id="KW-0812">Transmembrane</keyword>
<keyword evidence="15" id="KW-0732">Signal</keyword>
<dbReference type="InterPro" id="IPR036396">
    <property type="entry name" value="Cyt_P450_sf"/>
</dbReference>
<keyword evidence="12" id="KW-0472">Membrane</keyword>
<comment type="cofactor">
    <cofactor evidence="1 13">
        <name>heme</name>
        <dbReference type="ChEBI" id="CHEBI:30413"/>
    </cofactor>
</comment>
<evidence type="ECO:0000256" key="13">
    <source>
        <dbReference type="PIRSR" id="PIRSR602401-1"/>
    </source>
</evidence>
<feature type="chain" id="PRO_5035477308" evidence="15">
    <location>
        <begin position="27"/>
        <end position="508"/>
    </location>
</feature>
<dbReference type="FunFam" id="1.10.630.10:FF:000008">
    <property type="entry name" value="Cytochrome P450 71D8"/>
    <property type="match status" value="1"/>
</dbReference>
<evidence type="ECO:0000256" key="9">
    <source>
        <dbReference type="ARBA" id="ARBA00023002"/>
    </source>
</evidence>
<evidence type="ECO:0000256" key="8">
    <source>
        <dbReference type="ARBA" id="ARBA00022989"/>
    </source>
</evidence>
<comment type="subcellular location">
    <subcellularLocation>
        <location evidence="2">Membrane</location>
        <topology evidence="2">Single-pass membrane protein</topology>
    </subcellularLocation>
</comment>
<comment type="similarity">
    <text evidence="4 14">Belongs to the cytochrome P450 family.</text>
</comment>
<evidence type="ECO:0000256" key="1">
    <source>
        <dbReference type="ARBA" id="ARBA00001971"/>
    </source>
</evidence>
<dbReference type="GO" id="GO:0009699">
    <property type="term" value="P:phenylpropanoid biosynthetic process"/>
    <property type="evidence" value="ECO:0007669"/>
    <property type="project" value="UniProtKB-UniPathway"/>
</dbReference>
<dbReference type="AlphaFoldDB" id="A0A8K1TAR2"/>
<gene>
    <name evidence="16" type="primary">CYP71BE54</name>
</gene>
<evidence type="ECO:0000256" key="12">
    <source>
        <dbReference type="ARBA" id="ARBA00023136"/>
    </source>
</evidence>
<keyword evidence="10 13" id="KW-0408">Iron</keyword>
<dbReference type="GO" id="GO:0004497">
    <property type="term" value="F:monooxygenase activity"/>
    <property type="evidence" value="ECO:0007669"/>
    <property type="project" value="UniProtKB-KW"/>
</dbReference>
<dbReference type="UniPathway" id="UPA00711"/>
<protein>
    <submittedName>
        <fullName evidence="16">Cytochrome P450</fullName>
    </submittedName>
</protein>
<evidence type="ECO:0000256" key="6">
    <source>
        <dbReference type="ARBA" id="ARBA00022692"/>
    </source>
</evidence>
<name>A0A8K1TAR2_SINHE</name>
<evidence type="ECO:0000256" key="3">
    <source>
        <dbReference type="ARBA" id="ARBA00004928"/>
    </source>
</evidence>
<evidence type="ECO:0000256" key="7">
    <source>
        <dbReference type="ARBA" id="ARBA00022723"/>
    </source>
</evidence>
<proteinExistence type="evidence at transcript level"/>
<evidence type="ECO:0000256" key="4">
    <source>
        <dbReference type="ARBA" id="ARBA00010617"/>
    </source>
</evidence>
<evidence type="ECO:0000256" key="2">
    <source>
        <dbReference type="ARBA" id="ARBA00004167"/>
    </source>
</evidence>
<dbReference type="GO" id="GO:0020037">
    <property type="term" value="F:heme binding"/>
    <property type="evidence" value="ECO:0007669"/>
    <property type="project" value="InterPro"/>
</dbReference>
<dbReference type="InterPro" id="IPR001128">
    <property type="entry name" value="Cyt_P450"/>
</dbReference>
<keyword evidence="7 13" id="KW-0479">Metal-binding</keyword>
<dbReference type="GO" id="GO:0016705">
    <property type="term" value="F:oxidoreductase activity, acting on paired donors, with incorporation or reduction of molecular oxygen"/>
    <property type="evidence" value="ECO:0007669"/>
    <property type="project" value="InterPro"/>
</dbReference>
<accession>A0A8K1TAR2</accession>
<evidence type="ECO:0000256" key="11">
    <source>
        <dbReference type="ARBA" id="ARBA00023033"/>
    </source>
</evidence>
<keyword evidence="11 14" id="KW-0503">Monooxygenase</keyword>
<dbReference type="PANTHER" id="PTHR47953">
    <property type="entry name" value="OS08G0105600 PROTEIN"/>
    <property type="match status" value="1"/>
</dbReference>
<dbReference type="GO" id="GO:0005506">
    <property type="term" value="F:iron ion binding"/>
    <property type="evidence" value="ECO:0007669"/>
    <property type="project" value="InterPro"/>
</dbReference>
<dbReference type="PRINTS" id="PR00463">
    <property type="entry name" value="EP450I"/>
</dbReference>
<dbReference type="InterPro" id="IPR052306">
    <property type="entry name" value="CYP450_71D"/>
</dbReference>
<dbReference type="Pfam" id="PF00067">
    <property type="entry name" value="p450"/>
    <property type="match status" value="1"/>
</dbReference>
<feature type="binding site" description="axial binding residue" evidence="13">
    <location>
        <position position="440"/>
    </location>
    <ligand>
        <name>heme</name>
        <dbReference type="ChEBI" id="CHEBI:30413"/>
    </ligand>
    <ligandPart>
        <name>Fe</name>
        <dbReference type="ChEBI" id="CHEBI:18248"/>
    </ligandPart>
</feature>
<dbReference type="InterPro" id="IPR017972">
    <property type="entry name" value="Cyt_P450_CS"/>
</dbReference>
<dbReference type="PROSITE" id="PS00086">
    <property type="entry name" value="CYTOCHROME_P450"/>
    <property type="match status" value="1"/>
</dbReference>
<dbReference type="CDD" id="cd11072">
    <property type="entry name" value="CYP71-like"/>
    <property type="match status" value="1"/>
</dbReference>
<dbReference type="Gene3D" id="1.10.630.10">
    <property type="entry name" value="Cytochrome P450"/>
    <property type="match status" value="1"/>
</dbReference>
<dbReference type="EMBL" id="MW531740">
    <property type="protein sequence ID" value="UGB90589.1"/>
    <property type="molecule type" value="mRNA"/>
</dbReference>
<keyword evidence="9 14" id="KW-0560">Oxidoreductase</keyword>
<keyword evidence="5 13" id="KW-0349">Heme</keyword>
<organism evidence="16">
    <name type="scientific">Sinopodophyllum hexandrum</name>
    <name type="common">Himalayan may apple</name>
    <name type="synonym">Podophyllum hexandrum</name>
    <dbReference type="NCBI Taxonomy" id="93608"/>
    <lineage>
        <taxon>Eukaryota</taxon>
        <taxon>Viridiplantae</taxon>
        <taxon>Streptophyta</taxon>
        <taxon>Embryophyta</taxon>
        <taxon>Tracheophyta</taxon>
        <taxon>Spermatophyta</taxon>
        <taxon>Magnoliopsida</taxon>
        <taxon>Ranunculales</taxon>
        <taxon>Berberidaceae</taxon>
        <taxon>Podophylloideae</taxon>
        <taxon>Podophylleae</taxon>
        <taxon>Sinopodophyllum</taxon>
    </lineage>
</organism>
<evidence type="ECO:0000313" key="16">
    <source>
        <dbReference type="EMBL" id="UGB90589.1"/>
    </source>
</evidence>
<dbReference type="InterPro" id="IPR002401">
    <property type="entry name" value="Cyt_P450_E_grp-I"/>
</dbReference>
<keyword evidence="8" id="KW-1133">Transmembrane helix</keyword>
<feature type="signal peptide" evidence="15">
    <location>
        <begin position="1"/>
        <end position="26"/>
    </location>
</feature>
<dbReference type="SUPFAM" id="SSF48264">
    <property type="entry name" value="Cytochrome P450"/>
    <property type="match status" value="1"/>
</dbReference>
<evidence type="ECO:0000256" key="14">
    <source>
        <dbReference type="RuleBase" id="RU000461"/>
    </source>
</evidence>
<evidence type="ECO:0000256" key="5">
    <source>
        <dbReference type="ARBA" id="ARBA00022617"/>
    </source>
</evidence>
<dbReference type="PANTHER" id="PTHR47953:SF19">
    <property type="entry name" value="OS06G0641600 PROTEIN"/>
    <property type="match status" value="1"/>
</dbReference>
<reference evidence="16" key="1">
    <citation type="submission" date="2021-01" db="EMBL/GenBank/DDBJ databases">
        <title>Molecular characterization of podophyllotoxin biosynthesis pathway in Sinopodophyllum hexandrum.</title>
        <authorList>
            <person name="Wang Y."/>
            <person name="Luo X."/>
            <person name="Hu D."/>
            <person name="Zou Z."/>
        </authorList>
    </citation>
    <scope>NUCLEOTIDE SEQUENCE</scope>
    <source>
        <tissue evidence="16">Root</tissue>
    </source>
</reference>
<evidence type="ECO:0000256" key="10">
    <source>
        <dbReference type="ARBA" id="ARBA00023004"/>
    </source>
</evidence>
<comment type="pathway">
    <text evidence="3">Aromatic compound metabolism; phenylpropanoid biosynthesis.</text>
</comment>
<sequence>MEFLSFPLSSALLIILLFMLVKKAIQNKNSKLPPGPRKLPVIGSLHHLIGDGLPHHALRNLAKKHGPLMHLQLGENSTLVVSSSKMAKAIMSTHDLMFANRTVQFATDILLYGGKGIGLAPYGDYWRQIRKICVLELLSAKRVQSFQTVREEEISNLIRSISAESSKVNFSEMITSLTNDIIARAAFGEKCKDKHAFLSLIEEGIQLAGGFDIAGLFPSLKLLHVITGKKRQLERVHNELDRILVDIIKENKEKRRASKLNEDKYEENLVDVLLRVQENTKLEVPLANDNIKAVILDIFVAGSETSSTTIEWAMSEMLKNPRVMKKAQAEVRRVFSGNKKINETEIQELSYLKLVLKETLRLHAPAPLLIPRECRESCEIDGYEIPKKTMVMVNAWAIGRDPENWSNGDRFEPERFDGISVDYKGTNFEYIPFGAGRRICPGMLFGMANVEVPLARLLYHFDWELPNDIKPEELDMDETFGTTVRRKNHLYLIPTVVHELERSSTTKE</sequence>
<dbReference type="PRINTS" id="PR00385">
    <property type="entry name" value="P450"/>
</dbReference>
<dbReference type="GO" id="GO:0016020">
    <property type="term" value="C:membrane"/>
    <property type="evidence" value="ECO:0007669"/>
    <property type="project" value="UniProtKB-SubCell"/>
</dbReference>